<geneLocation type="plasmid" evidence="2">
    <name>prln3</name>
</geneLocation>
<organism evidence="1 2">
    <name type="scientific">Rhizobium leguminosarum</name>
    <dbReference type="NCBI Taxonomy" id="384"/>
    <lineage>
        <taxon>Bacteria</taxon>
        <taxon>Pseudomonadati</taxon>
        <taxon>Pseudomonadota</taxon>
        <taxon>Alphaproteobacteria</taxon>
        <taxon>Hyphomicrobiales</taxon>
        <taxon>Rhizobiaceae</taxon>
        <taxon>Rhizobium/Agrobacterium group</taxon>
        <taxon>Rhizobium</taxon>
    </lineage>
</organism>
<dbReference type="RefSeq" id="WP_105009686.1">
    <property type="nucleotide sequence ID" value="NZ_CP025015.1"/>
</dbReference>
<dbReference type="AlphaFoldDB" id="A0A2K9ZFX9"/>
<evidence type="ECO:0000313" key="1">
    <source>
        <dbReference type="EMBL" id="AUW47162.1"/>
    </source>
</evidence>
<name>A0A2K9ZFX9_RHILE</name>
<dbReference type="Proteomes" id="UP000238523">
    <property type="component" value="Plasmid pRLN3"/>
</dbReference>
<keyword evidence="1" id="KW-0614">Plasmid</keyword>
<protein>
    <submittedName>
        <fullName evidence="1">Uncharacterized protein</fullName>
    </submittedName>
</protein>
<reference evidence="1 2" key="1">
    <citation type="submission" date="2017-11" db="EMBL/GenBank/DDBJ databases">
        <title>Complete genome of Rhizobium leguminosarum Norway, an ineffective micro-symbiont.</title>
        <authorList>
            <person name="Hoffrichter A."/>
            <person name="Liang J."/>
            <person name="Brachmann A."/>
            <person name="Marin M."/>
        </authorList>
    </citation>
    <scope>NUCLEOTIDE SEQUENCE [LARGE SCALE GENOMIC DNA]</scope>
    <source>
        <strain evidence="1 2">Norway</strain>
        <plasmid evidence="2">Plasmid prln3</plasmid>
    </source>
</reference>
<dbReference type="EMBL" id="CP025015">
    <property type="protein sequence ID" value="AUW47162.1"/>
    <property type="molecule type" value="Genomic_DNA"/>
</dbReference>
<evidence type="ECO:0000313" key="2">
    <source>
        <dbReference type="Proteomes" id="UP000238523"/>
    </source>
</evidence>
<proteinExistence type="predicted"/>
<accession>A0A2K9ZFX9</accession>
<gene>
    <name evidence="1" type="ORF">CUJ84_pRLN3000020</name>
</gene>
<sequence>MSVVTKKLGPLKSPDPLTQSTRLGMPYARFADVERQITEIIQYPIDKWDTIIVGNSSRWKSQTLVYLARHALDDDKAFGWLLRQVLKRASTKLGFILKGMDPTTLQQIDTTVSLQLVELIMTEVPTRASEYLEVDFNGKVKQLAIKAAAKFETHPEPYQVSTASKSANGSDPLDAVAMPNDPYSSLATRIDQGMMRRLLKAVTDPRHRKAFILRKMRDWPMYHDDPTVPSVLRHFGLRSNQRRTVQYWIERAEKEMREAHGELE</sequence>